<dbReference type="SUPFAM" id="SSF103481">
    <property type="entry name" value="Multidrug resistance efflux transporter EmrE"/>
    <property type="match status" value="1"/>
</dbReference>
<feature type="domain" description="Polysaccharide pyruvyl transferase" evidence="7">
    <location>
        <begin position="545"/>
        <end position="710"/>
    </location>
</feature>
<evidence type="ECO:0000259" key="7">
    <source>
        <dbReference type="Pfam" id="PF04230"/>
    </source>
</evidence>
<feature type="domain" description="Sugar phosphate transporter" evidence="6">
    <location>
        <begin position="24"/>
        <end position="314"/>
    </location>
</feature>
<dbReference type="EMBL" id="NBIV01000287">
    <property type="protein sequence ID" value="PXF40522.1"/>
    <property type="molecule type" value="Genomic_DNA"/>
</dbReference>
<evidence type="ECO:0000256" key="2">
    <source>
        <dbReference type="ARBA" id="ARBA00022692"/>
    </source>
</evidence>
<keyword evidence="9" id="KW-1185">Reference proteome</keyword>
<reference evidence="8 9" key="1">
    <citation type="journal article" date="2018" name="Mol. Biol. Evol.">
        <title>Analysis of the draft genome of the red seaweed Gracilariopsis chorda provides insights into genome size evolution in Rhodophyta.</title>
        <authorList>
            <person name="Lee J."/>
            <person name="Yang E.C."/>
            <person name="Graf L."/>
            <person name="Yang J.H."/>
            <person name="Qiu H."/>
            <person name="Zel Zion U."/>
            <person name="Chan C.X."/>
            <person name="Stephens T.G."/>
            <person name="Weber A.P.M."/>
            <person name="Boo G.H."/>
            <person name="Boo S.M."/>
            <person name="Kim K.M."/>
            <person name="Shin Y."/>
            <person name="Jung M."/>
            <person name="Lee S.J."/>
            <person name="Yim H.S."/>
            <person name="Lee J.H."/>
            <person name="Bhattacharya D."/>
            <person name="Yoon H.S."/>
        </authorList>
    </citation>
    <scope>NUCLEOTIDE SEQUENCE [LARGE SCALE GENOMIC DNA]</scope>
    <source>
        <strain evidence="8 9">SKKU-2015</strain>
        <tissue evidence="8">Whole body</tissue>
    </source>
</reference>
<feature type="transmembrane region" description="Helical" evidence="5">
    <location>
        <begin position="20"/>
        <end position="38"/>
    </location>
</feature>
<feature type="transmembrane region" description="Helical" evidence="5">
    <location>
        <begin position="177"/>
        <end position="195"/>
    </location>
</feature>
<dbReference type="Proteomes" id="UP000247409">
    <property type="component" value="Unassembled WGS sequence"/>
</dbReference>
<dbReference type="GO" id="GO:0016020">
    <property type="term" value="C:membrane"/>
    <property type="evidence" value="ECO:0007669"/>
    <property type="project" value="UniProtKB-SubCell"/>
</dbReference>
<comment type="subcellular location">
    <subcellularLocation>
        <location evidence="1">Membrane</location>
        <topology evidence="1">Multi-pass membrane protein</topology>
    </subcellularLocation>
</comment>
<dbReference type="InterPro" id="IPR050186">
    <property type="entry name" value="TPT_transporter"/>
</dbReference>
<evidence type="ECO:0000256" key="1">
    <source>
        <dbReference type="ARBA" id="ARBA00004141"/>
    </source>
</evidence>
<dbReference type="InterPro" id="IPR007345">
    <property type="entry name" value="Polysacch_pyruvyl_Trfase"/>
</dbReference>
<dbReference type="PANTHER" id="PTHR11132">
    <property type="entry name" value="SOLUTE CARRIER FAMILY 35"/>
    <property type="match status" value="1"/>
</dbReference>
<dbReference type="InterPro" id="IPR004853">
    <property type="entry name" value="Sugar_P_trans_dom"/>
</dbReference>
<feature type="transmembrane region" description="Helical" evidence="5">
    <location>
        <begin position="332"/>
        <end position="354"/>
    </location>
</feature>
<feature type="transmembrane region" description="Helical" evidence="5">
    <location>
        <begin position="50"/>
        <end position="70"/>
    </location>
</feature>
<dbReference type="AlphaFoldDB" id="A0A2V3IEP2"/>
<evidence type="ECO:0000256" key="5">
    <source>
        <dbReference type="SAM" id="Phobius"/>
    </source>
</evidence>
<comment type="caution">
    <text evidence="8">The sequence shown here is derived from an EMBL/GenBank/DDBJ whole genome shotgun (WGS) entry which is preliminary data.</text>
</comment>
<evidence type="ECO:0000259" key="6">
    <source>
        <dbReference type="Pfam" id="PF03151"/>
    </source>
</evidence>
<feature type="transmembrane region" description="Helical" evidence="5">
    <location>
        <begin position="215"/>
        <end position="235"/>
    </location>
</feature>
<protein>
    <submittedName>
        <fullName evidence="8">Triose phosphate/phosphate translocator, chloroplastic</fullName>
    </submittedName>
</protein>
<organism evidence="8 9">
    <name type="scientific">Gracilariopsis chorda</name>
    <dbReference type="NCBI Taxonomy" id="448386"/>
    <lineage>
        <taxon>Eukaryota</taxon>
        <taxon>Rhodophyta</taxon>
        <taxon>Florideophyceae</taxon>
        <taxon>Rhodymeniophycidae</taxon>
        <taxon>Gracilariales</taxon>
        <taxon>Gracilariaceae</taxon>
        <taxon>Gracilariopsis</taxon>
    </lineage>
</organism>
<proteinExistence type="predicted"/>
<gene>
    <name evidence="8" type="ORF">BWQ96_09759</name>
</gene>
<accession>A0A2V3IEP2</accession>
<feature type="transmembrane region" description="Helical" evidence="5">
    <location>
        <begin position="285"/>
        <end position="311"/>
    </location>
</feature>
<dbReference type="Pfam" id="PF04230">
    <property type="entry name" value="PS_pyruv_trans"/>
    <property type="match status" value="1"/>
</dbReference>
<dbReference type="InterPro" id="IPR037185">
    <property type="entry name" value="EmrE-like"/>
</dbReference>
<keyword evidence="3 5" id="KW-1133">Transmembrane helix</keyword>
<evidence type="ECO:0000313" key="9">
    <source>
        <dbReference type="Proteomes" id="UP000247409"/>
    </source>
</evidence>
<evidence type="ECO:0000313" key="8">
    <source>
        <dbReference type="EMBL" id="PXF40522.1"/>
    </source>
</evidence>
<keyword evidence="4 5" id="KW-0472">Membrane</keyword>
<keyword evidence="2 5" id="KW-0812">Transmembrane</keyword>
<evidence type="ECO:0000256" key="3">
    <source>
        <dbReference type="ARBA" id="ARBA00022989"/>
    </source>
</evidence>
<feature type="transmembrane region" description="Helical" evidence="5">
    <location>
        <begin position="155"/>
        <end position="172"/>
    </location>
</feature>
<dbReference type="OrthoDB" id="9277at2759"/>
<dbReference type="Pfam" id="PF03151">
    <property type="entry name" value="TPT"/>
    <property type="match status" value="1"/>
</dbReference>
<evidence type="ECO:0000256" key="4">
    <source>
        <dbReference type="ARBA" id="ARBA00023136"/>
    </source>
</evidence>
<name>A0A2V3IEP2_9FLOR</name>
<sequence>MESINSRQSNLGLDPKNISVLFSLGFVWWAGNNLYALDAHALFQKFPSKFLFVDLAFAQILLGIVMSLTIPTESLLLFTKSGSDALAEQKSGLLTIPNLKRAALLLAIGFFHITGTVLTNSSYKLLGSTSTLVWKLTEPLAAMVLKRFILGENTSFLSFTGMALVLGGVLLFSKHTLVFATASPIVIANLCFPLRNILTKRDQAQSQYINTKERFLLIQLYSLPFCLVALLYKYIMVGTDTDSFQSILSNAVLFNSYQFASIALLERMDALTHSLANTLKRFTGIILSAIVIGDSFVTSHIIALIMAALGFPIYVLGKESDDKRRKNMRIKLFSILKVMVFIIIAAFSASSAFWKATGITNPKLSQKEDLALRERSPSEEFRLETPMSADSAFAIQRDSAEFQSARKQHAILILERYVGKKISYSSYEEALADAGDNHGNLVWVYAALQRLIDFSGSLICETTKEECVRNSTFAGRRFVHYRPTANLLNTRRAFAYDDVRDVLQSGDVYLYVGIGIQYLFRDTVKWDDLSPGTKIETSVDTVQYPADTYMFLNLMQKHRNPMLVRGDFTLRTNQNAGYHYGVSTGCPSLFINQAVRAGRLLQRKYDALKSRVGDLSLKIAINYKANANISSFLLDVLNRYENSLIYAQDVEDYGKLQQMGVPFDRTRLFSDVEEWMQSLSEMDVAFGVRIHGNMAALGTGTPALVIAMDHRVLELTERMRVPYVTTYDVRLVNGVDVASLVSEVGFNGEEFDRNRCVTARLYEEQMAKYGMEVHSTLRRISSIC</sequence>
<feature type="transmembrane region" description="Helical" evidence="5">
    <location>
        <begin position="102"/>
        <end position="120"/>
    </location>
</feature>